<keyword evidence="1" id="KW-1133">Transmembrane helix</keyword>
<evidence type="ECO:0000259" key="2">
    <source>
        <dbReference type="Pfam" id="PF04028"/>
    </source>
</evidence>
<keyword evidence="1" id="KW-0472">Membrane</keyword>
<keyword evidence="4" id="KW-1185">Reference proteome</keyword>
<keyword evidence="3" id="KW-0012">Acyltransferase</keyword>
<dbReference type="EMBL" id="JACHVA010000142">
    <property type="protein sequence ID" value="MBC2604310.1"/>
    <property type="molecule type" value="Genomic_DNA"/>
</dbReference>
<name>A0A7X1E650_9BACT</name>
<dbReference type="GO" id="GO:0016746">
    <property type="term" value="F:acyltransferase activity"/>
    <property type="evidence" value="ECO:0007669"/>
    <property type="project" value="UniProtKB-KW"/>
</dbReference>
<dbReference type="RefSeq" id="WP_185694922.1">
    <property type="nucleotide sequence ID" value="NZ_JACHVA010000142.1"/>
</dbReference>
<sequence>MTEQTYTRRYGDTDVPIFRPSLRRRLIVFPGLILIKLWALTLRIRIDPQELKKATSIKEPAIIIFWHNHILLAAIAKKKFKRPFRMSAITSTSRDGAWPAAVFQMLGTTIIRGSSHRRGIRAAREMLAVHKSGEDLCLTPDGSRGPIYHLRPGAVFLSKQAQSPLILVGATFHRAWRLNSWDRFYLPKPFSRIDIRFHHISKEKLQEGRTEVESCAFLQSEMNKITEDPLVPPPQM</sequence>
<evidence type="ECO:0000313" key="4">
    <source>
        <dbReference type="Proteomes" id="UP000525652"/>
    </source>
</evidence>
<protein>
    <submittedName>
        <fullName evidence="3">Lysophospholipid acyltransferase family protein</fullName>
    </submittedName>
</protein>
<organism evidence="3 4">
    <name type="scientific">Puniceicoccus vermicola</name>
    <dbReference type="NCBI Taxonomy" id="388746"/>
    <lineage>
        <taxon>Bacteria</taxon>
        <taxon>Pseudomonadati</taxon>
        <taxon>Verrucomicrobiota</taxon>
        <taxon>Opitutia</taxon>
        <taxon>Puniceicoccales</taxon>
        <taxon>Puniceicoccaceae</taxon>
        <taxon>Puniceicoccus</taxon>
    </lineage>
</organism>
<evidence type="ECO:0000256" key="1">
    <source>
        <dbReference type="SAM" id="Phobius"/>
    </source>
</evidence>
<keyword evidence="3" id="KW-0808">Transferase</keyword>
<comment type="caution">
    <text evidence="3">The sequence shown here is derived from an EMBL/GenBank/DDBJ whole genome shotgun (WGS) entry which is preliminary data.</text>
</comment>
<dbReference type="InterPro" id="IPR007172">
    <property type="entry name" value="DUF374"/>
</dbReference>
<gene>
    <name evidence="3" type="ORF">H5P30_21225</name>
</gene>
<feature type="transmembrane region" description="Helical" evidence="1">
    <location>
        <begin position="26"/>
        <end position="45"/>
    </location>
</feature>
<proteinExistence type="predicted"/>
<evidence type="ECO:0000313" key="3">
    <source>
        <dbReference type="EMBL" id="MBC2604310.1"/>
    </source>
</evidence>
<dbReference type="CDD" id="cd07983">
    <property type="entry name" value="LPLAT_DUF374-like"/>
    <property type="match status" value="1"/>
</dbReference>
<reference evidence="3 4" key="1">
    <citation type="submission" date="2020-07" db="EMBL/GenBank/DDBJ databases">
        <authorList>
            <person name="Feng X."/>
        </authorList>
    </citation>
    <scope>NUCLEOTIDE SEQUENCE [LARGE SCALE GENOMIC DNA]</scope>
    <source>
        <strain evidence="3 4">JCM14086</strain>
    </source>
</reference>
<feature type="domain" description="DUF374" evidence="2">
    <location>
        <begin position="81"/>
        <end position="146"/>
    </location>
</feature>
<dbReference type="Pfam" id="PF04028">
    <property type="entry name" value="DUF374"/>
    <property type="match status" value="1"/>
</dbReference>
<keyword evidence="1" id="KW-0812">Transmembrane</keyword>
<dbReference type="Proteomes" id="UP000525652">
    <property type="component" value="Unassembled WGS sequence"/>
</dbReference>
<dbReference type="AlphaFoldDB" id="A0A7X1E650"/>
<accession>A0A7X1E650</accession>